<keyword evidence="2" id="KW-0677">Repeat</keyword>
<name>A0A7N1A6Z0_KALFE</name>
<dbReference type="Gramene" id="Kaladp0098s0118.1.v1.1">
    <property type="protein sequence ID" value="Kaladp0098s0118.1.v1.1"/>
    <property type="gene ID" value="Kaladp0098s0118.v1.1"/>
</dbReference>
<dbReference type="Pfam" id="PF23282">
    <property type="entry name" value="WHD_ROQ1"/>
    <property type="match status" value="1"/>
</dbReference>
<dbReference type="PROSITE" id="PS51450">
    <property type="entry name" value="LRR"/>
    <property type="match status" value="2"/>
</dbReference>
<dbReference type="SMART" id="SM00255">
    <property type="entry name" value="TIR"/>
    <property type="match status" value="1"/>
</dbReference>
<evidence type="ECO:0000259" key="4">
    <source>
        <dbReference type="PROSITE" id="PS50104"/>
    </source>
</evidence>
<keyword evidence="3" id="KW-0520">NAD</keyword>
<dbReference type="Pfam" id="PF24758">
    <property type="entry name" value="LRR_At5g56370"/>
    <property type="match status" value="1"/>
</dbReference>
<dbReference type="InterPro" id="IPR032675">
    <property type="entry name" value="LRR_dom_sf"/>
</dbReference>
<dbReference type="InterPro" id="IPR027417">
    <property type="entry name" value="P-loop_NTPase"/>
</dbReference>
<dbReference type="InterPro" id="IPR055411">
    <property type="entry name" value="LRR_FXL15/At3g58940/PEG3-like"/>
</dbReference>
<dbReference type="GO" id="GO:0006952">
    <property type="term" value="P:defense response"/>
    <property type="evidence" value="ECO:0007669"/>
    <property type="project" value="InterPro"/>
</dbReference>
<proteinExistence type="predicted"/>
<dbReference type="InterPro" id="IPR001611">
    <property type="entry name" value="Leu-rich_rpt"/>
</dbReference>
<dbReference type="FunFam" id="3.40.50.10140:FF:000007">
    <property type="entry name" value="Disease resistance protein (TIR-NBS-LRR class)"/>
    <property type="match status" value="1"/>
</dbReference>
<protein>
    <recommendedName>
        <fullName evidence="4">TIR domain-containing protein</fullName>
    </recommendedName>
</protein>
<keyword evidence="1" id="KW-0433">Leucine-rich repeat</keyword>
<evidence type="ECO:0000313" key="5">
    <source>
        <dbReference type="EnsemblPlants" id="Kaladp0098s0118.1.v1.1"/>
    </source>
</evidence>
<dbReference type="EnsemblPlants" id="Kaladp0098s0118.1.v1.1">
    <property type="protein sequence ID" value="Kaladp0098s0118.1.v1.1"/>
    <property type="gene ID" value="Kaladp0098s0118.v1.1"/>
</dbReference>
<reference evidence="5" key="1">
    <citation type="submission" date="2021-01" db="UniProtKB">
        <authorList>
            <consortium name="EnsemblPlants"/>
        </authorList>
    </citation>
    <scope>IDENTIFICATION</scope>
</reference>
<dbReference type="PANTHER" id="PTHR11017">
    <property type="entry name" value="LEUCINE-RICH REPEAT-CONTAINING PROTEIN"/>
    <property type="match status" value="1"/>
</dbReference>
<dbReference type="InterPro" id="IPR042197">
    <property type="entry name" value="Apaf_helical"/>
</dbReference>
<dbReference type="InterPro" id="IPR058192">
    <property type="entry name" value="WHD_ROQ1-like"/>
</dbReference>
<dbReference type="Gene3D" id="1.10.8.430">
    <property type="entry name" value="Helical domain of apoptotic protease-activating factors"/>
    <property type="match status" value="1"/>
</dbReference>
<dbReference type="InterPro" id="IPR002182">
    <property type="entry name" value="NB-ARC"/>
</dbReference>
<dbReference type="GO" id="GO:0043531">
    <property type="term" value="F:ADP binding"/>
    <property type="evidence" value="ECO:0007669"/>
    <property type="project" value="InterPro"/>
</dbReference>
<dbReference type="GO" id="GO:0007165">
    <property type="term" value="P:signal transduction"/>
    <property type="evidence" value="ECO:0007669"/>
    <property type="project" value="InterPro"/>
</dbReference>
<accession>A0A7N1A6Z0</accession>
<dbReference type="PANTHER" id="PTHR11017:SF585">
    <property type="entry name" value="TIR DOMAIN-CONTAINING PROTEIN"/>
    <property type="match status" value="1"/>
</dbReference>
<dbReference type="SUPFAM" id="SSF52200">
    <property type="entry name" value="Toll/Interleukin receptor TIR domain"/>
    <property type="match status" value="1"/>
</dbReference>
<evidence type="ECO:0000256" key="3">
    <source>
        <dbReference type="ARBA" id="ARBA00023027"/>
    </source>
</evidence>
<dbReference type="Proteomes" id="UP000594263">
    <property type="component" value="Unplaced"/>
</dbReference>
<dbReference type="InterPro" id="IPR044974">
    <property type="entry name" value="Disease_R_plants"/>
</dbReference>
<keyword evidence="6" id="KW-1185">Reference proteome</keyword>
<dbReference type="Gene3D" id="3.40.50.300">
    <property type="entry name" value="P-loop containing nucleotide triphosphate hydrolases"/>
    <property type="match status" value="1"/>
</dbReference>
<dbReference type="Pfam" id="PF00931">
    <property type="entry name" value="NB-ARC"/>
    <property type="match status" value="1"/>
</dbReference>
<evidence type="ECO:0000256" key="2">
    <source>
        <dbReference type="ARBA" id="ARBA00022737"/>
    </source>
</evidence>
<dbReference type="InterPro" id="IPR035897">
    <property type="entry name" value="Toll_tir_struct_dom_sf"/>
</dbReference>
<dbReference type="Gene3D" id="3.80.10.10">
    <property type="entry name" value="Ribonuclease Inhibitor"/>
    <property type="match status" value="3"/>
</dbReference>
<organism evidence="5 6">
    <name type="scientific">Kalanchoe fedtschenkoi</name>
    <name type="common">Lavender scallops</name>
    <name type="synonym">South American air plant</name>
    <dbReference type="NCBI Taxonomy" id="63787"/>
    <lineage>
        <taxon>Eukaryota</taxon>
        <taxon>Viridiplantae</taxon>
        <taxon>Streptophyta</taxon>
        <taxon>Embryophyta</taxon>
        <taxon>Tracheophyta</taxon>
        <taxon>Spermatophyta</taxon>
        <taxon>Magnoliopsida</taxon>
        <taxon>eudicotyledons</taxon>
        <taxon>Gunneridae</taxon>
        <taxon>Pentapetalae</taxon>
        <taxon>Saxifragales</taxon>
        <taxon>Crassulaceae</taxon>
        <taxon>Kalanchoe</taxon>
    </lineage>
</organism>
<sequence>MWPCRCLFDGPSEDFAGRARLRINGSHALKHKAGPLQITRPFAETSSTLHRARKALCTCISDMAAGSGVGSSRSREKFAYDVFLSFRGEDVRRSFVDHLRSALDQKGITAFYDDTGLERGDEIESKLYEAIEKSKMAIVTFSPSYSTSRWCLDELVKVMECRSRGLTALPVFYKVDPTHVRHQSGPFEEAFRKHEVKHGVQHVNKWRQAMKSAANLAGFGLQNQANGYEVQFIKLIIKEVVRRLDARQLDVPKYMIGAESELVLRISKWLLNKSSKVEVGIIHGPGGVGKTTIGKVVYNRNYGRFESSSFLANVRAVCMKDIELIRLQKQLIRNVTGHKKIKIDSVSHGRQKIKKVIGTKKILVVLDDVDEVEFGKMFDYPDWFFPGSKILITSRNKNFLINDKSIARFQGCLLDEEKSVELFAYHAFGLAHPPQDYIDISMQFIKYCGGLPLALEVVATSLRSVRFEKWELQYAKLSDYLDENVLNVLLLSYDSLPDSAVKDLFLHIVFFMVGRKKEYALKILDGCGLHGEIGLEILIGKCLVSVDNRSDTLVMHQLIQHMGYEVVRQKPPIELGCRSRIVGQKDAYEVLRKKTGTSTIKGLHLHLPNPHDDDISSDEIYIGHSAKRLRTAYIPMHSSGLVHLHFKPIKTDAFTKMKNLDLLLLDNVQLDGGFEDFPKEIKWLLWQGCPLKEIPINFDFDELVVLDMQKSCLVHAWNGLKYVGALKVLNFSHSHQLRCTPNLSSAHKLEQLYCKDCKSLVEVHESIGKLENLTHLNMEGCTKLVIWPESMGNSTKLTSFSVKGCINLRNLPTCMLGSVKYLNLAECCSLFKGLGQVESSAAFLENSDIMNPVGSNSGPDKLASVHDSVSCSTSPLPFKIFLPSLKKLNLSNCGISQVDVKELIGCAPSLESLNLSNNQIRVTSNLNRRPCLKLTKLRLANCGIARVDDMELVSLAPSLKSLDLRNNPIRELGSMHRDSYLKLQQLNLNDCPNLQSISNILDDCALWVQQCVSLKRITYYTQKRRHLIEGDDCQKLIEGNACQKLVCGTVVIELTSEMKEDRARYLGFPNLNNFDYAGIFERRIFGRGIYEAGMYAVALRGNHMEEWFLNIEKFREGSVRYTVPASHPNERPIRALNVGFLYPYYILASGIENVSRMWIWKYGTPLWLLSYEERDVIDDDDITWLFHWCVTEHRQIRPGDELVIHSQTNYGTLGVKVIYEEERIDGEGAEKDEDKFNGTKGKRTVDSTTISSISNQKEKEEENDGSAASDVALWYNNTFRSHDLSLYEVELENSYDTAGAYVRQYQINSKV</sequence>
<evidence type="ECO:0000256" key="1">
    <source>
        <dbReference type="ARBA" id="ARBA00022614"/>
    </source>
</evidence>
<dbReference type="SUPFAM" id="SSF52540">
    <property type="entry name" value="P-loop containing nucleoside triphosphate hydrolases"/>
    <property type="match status" value="1"/>
</dbReference>
<dbReference type="PROSITE" id="PS50104">
    <property type="entry name" value="TIR"/>
    <property type="match status" value="1"/>
</dbReference>
<dbReference type="InterPro" id="IPR000157">
    <property type="entry name" value="TIR_dom"/>
</dbReference>
<dbReference type="Gene3D" id="3.40.50.10140">
    <property type="entry name" value="Toll/interleukin-1 receptor homology (TIR) domain"/>
    <property type="match status" value="1"/>
</dbReference>
<dbReference type="Pfam" id="PF01582">
    <property type="entry name" value="TIR"/>
    <property type="match status" value="1"/>
</dbReference>
<feature type="domain" description="TIR" evidence="4">
    <location>
        <begin position="78"/>
        <end position="244"/>
    </location>
</feature>
<evidence type="ECO:0000313" key="6">
    <source>
        <dbReference type="Proteomes" id="UP000594263"/>
    </source>
</evidence>
<dbReference type="PRINTS" id="PR00364">
    <property type="entry name" value="DISEASERSIST"/>
</dbReference>
<dbReference type="SUPFAM" id="SSF52058">
    <property type="entry name" value="L domain-like"/>
    <property type="match status" value="1"/>
</dbReference>